<name>A0ABP6L0D4_9ACTN</name>
<evidence type="ECO:0000313" key="2">
    <source>
        <dbReference type="EMBL" id="GAA3026246.1"/>
    </source>
</evidence>
<proteinExistence type="predicted"/>
<feature type="chain" id="PRO_5046888957" description="Secreted peptide" evidence="1">
    <location>
        <begin position="20"/>
        <end position="105"/>
    </location>
</feature>
<sequence>MAATGNAVFSMAMAGAAMAVTVAVDGPEVTAEPVGEMAVAVAVLVTPPASTSAWVMAYTLVQVVVVCGARVVAGQVIGVGVPVPVKAVVVILMPVSVVLPVLKIR</sequence>
<evidence type="ECO:0000313" key="3">
    <source>
        <dbReference type="Proteomes" id="UP001499930"/>
    </source>
</evidence>
<feature type="signal peptide" evidence="1">
    <location>
        <begin position="1"/>
        <end position="19"/>
    </location>
</feature>
<evidence type="ECO:0000256" key="1">
    <source>
        <dbReference type="SAM" id="SignalP"/>
    </source>
</evidence>
<accession>A0ABP6L0D4</accession>
<gene>
    <name evidence="2" type="ORF">GCM10017559_60180</name>
</gene>
<keyword evidence="1" id="KW-0732">Signal</keyword>
<keyword evidence="3" id="KW-1185">Reference proteome</keyword>
<dbReference type="EMBL" id="BAAAWD010000015">
    <property type="protein sequence ID" value="GAA3026246.1"/>
    <property type="molecule type" value="Genomic_DNA"/>
</dbReference>
<reference evidence="3" key="1">
    <citation type="journal article" date="2019" name="Int. J. Syst. Evol. Microbiol.">
        <title>The Global Catalogue of Microorganisms (GCM) 10K type strain sequencing project: providing services to taxonomists for standard genome sequencing and annotation.</title>
        <authorList>
            <consortium name="The Broad Institute Genomics Platform"/>
            <consortium name="The Broad Institute Genome Sequencing Center for Infectious Disease"/>
            <person name="Wu L."/>
            <person name="Ma J."/>
        </authorList>
    </citation>
    <scope>NUCLEOTIDE SEQUENCE [LARGE SCALE GENOMIC DNA]</scope>
    <source>
        <strain evidence="3">JCM 3106</strain>
    </source>
</reference>
<evidence type="ECO:0008006" key="4">
    <source>
        <dbReference type="Google" id="ProtNLM"/>
    </source>
</evidence>
<dbReference type="Proteomes" id="UP001499930">
    <property type="component" value="Unassembled WGS sequence"/>
</dbReference>
<protein>
    <recommendedName>
        <fullName evidence="4">Secreted peptide</fullName>
    </recommendedName>
</protein>
<comment type="caution">
    <text evidence="2">The sequence shown here is derived from an EMBL/GenBank/DDBJ whole genome shotgun (WGS) entry which is preliminary data.</text>
</comment>
<organism evidence="2 3">
    <name type="scientific">Streptosporangium longisporum</name>
    <dbReference type="NCBI Taxonomy" id="46187"/>
    <lineage>
        <taxon>Bacteria</taxon>
        <taxon>Bacillati</taxon>
        <taxon>Actinomycetota</taxon>
        <taxon>Actinomycetes</taxon>
        <taxon>Streptosporangiales</taxon>
        <taxon>Streptosporangiaceae</taxon>
        <taxon>Streptosporangium</taxon>
    </lineage>
</organism>